<feature type="domain" description="DUF4773" evidence="1">
    <location>
        <begin position="1"/>
        <end position="91"/>
    </location>
</feature>
<evidence type="ECO:0000259" key="1">
    <source>
        <dbReference type="Pfam" id="PF15998"/>
    </source>
</evidence>
<dbReference type="Pfam" id="PF15998">
    <property type="entry name" value="DUF4773"/>
    <property type="match status" value="1"/>
</dbReference>
<dbReference type="PANTHER" id="PTHR36299:SF4">
    <property type="entry name" value="GH07892P-RELATED"/>
    <property type="match status" value="1"/>
</dbReference>
<dbReference type="AlphaFoldDB" id="A0A7R9JLT7"/>
<protein>
    <submittedName>
        <fullName evidence="2">(California timema) hypothetical protein</fullName>
    </submittedName>
</protein>
<evidence type="ECO:0000313" key="2">
    <source>
        <dbReference type="EMBL" id="CAD7581287.1"/>
    </source>
</evidence>
<dbReference type="EMBL" id="OE213680">
    <property type="protein sequence ID" value="CAD7581287.1"/>
    <property type="molecule type" value="Genomic_DNA"/>
</dbReference>
<proteinExistence type="predicted"/>
<dbReference type="InterPro" id="IPR031941">
    <property type="entry name" value="DUF4773"/>
</dbReference>
<name>A0A7R9JLT7_TIMCA</name>
<accession>A0A7R9JLT7</accession>
<reference evidence="2" key="1">
    <citation type="submission" date="2020-11" db="EMBL/GenBank/DDBJ databases">
        <authorList>
            <person name="Tran Van P."/>
        </authorList>
    </citation>
    <scope>NUCLEOTIDE SEQUENCE</scope>
</reference>
<organism evidence="2">
    <name type="scientific">Timema californicum</name>
    <name type="common">California timema</name>
    <name type="synonym">Walking stick</name>
    <dbReference type="NCBI Taxonomy" id="61474"/>
    <lineage>
        <taxon>Eukaryota</taxon>
        <taxon>Metazoa</taxon>
        <taxon>Ecdysozoa</taxon>
        <taxon>Arthropoda</taxon>
        <taxon>Hexapoda</taxon>
        <taxon>Insecta</taxon>
        <taxon>Pterygota</taxon>
        <taxon>Neoptera</taxon>
        <taxon>Polyneoptera</taxon>
        <taxon>Phasmatodea</taxon>
        <taxon>Timematodea</taxon>
        <taxon>Timematoidea</taxon>
        <taxon>Timematidae</taxon>
        <taxon>Timema</taxon>
    </lineage>
</organism>
<gene>
    <name evidence="2" type="ORF">TCMB3V08_LOCUS13820</name>
</gene>
<sequence length="112" mass="12693">MNITYDPDEFSFTMAMTFNGRVLYQNTMSGKNPRPVCVPLPRLQAAKFCVKFSNVYFIGRNLHMCVGLEARWQDNVLFDHSFDCLRVGADGMAEDANATGRNRGRDAKYDGK</sequence>
<dbReference type="PANTHER" id="PTHR36299">
    <property type="entry name" value="AGAP008005-PA"/>
    <property type="match status" value="1"/>
</dbReference>